<organism evidence="2 3">
    <name type="scientific">Sphingomonas rhizophila</name>
    <dbReference type="NCBI Taxonomy" id="2071607"/>
    <lineage>
        <taxon>Bacteria</taxon>
        <taxon>Pseudomonadati</taxon>
        <taxon>Pseudomonadota</taxon>
        <taxon>Alphaproteobacteria</taxon>
        <taxon>Sphingomonadales</taxon>
        <taxon>Sphingomonadaceae</taxon>
        <taxon>Sphingomonas</taxon>
    </lineage>
</organism>
<feature type="region of interest" description="Disordered" evidence="1">
    <location>
        <begin position="30"/>
        <end position="50"/>
    </location>
</feature>
<dbReference type="Proteomes" id="UP000515955">
    <property type="component" value="Chromosome"/>
</dbReference>
<evidence type="ECO:0000313" key="3">
    <source>
        <dbReference type="Proteomes" id="UP000515955"/>
    </source>
</evidence>
<dbReference type="KEGG" id="srhi:H9L12_07525"/>
<evidence type="ECO:0000313" key="2">
    <source>
        <dbReference type="EMBL" id="QNN64220.1"/>
    </source>
</evidence>
<proteinExistence type="predicted"/>
<sequence length="123" mass="12539">MAETKKAGGKRVLKKSIKLGDKGELKIKVGKAKKADGKNKPKKGKGKDHSALESLARLAESPLVADLIAVGATAAVAALAGSKKRDGKSAAKAAAAAIGTRLMSEFNSLKDSAKDAAKDSKKA</sequence>
<name>A0A7G9S8P5_9SPHN</name>
<dbReference type="EMBL" id="CP060717">
    <property type="protein sequence ID" value="QNN64220.1"/>
    <property type="molecule type" value="Genomic_DNA"/>
</dbReference>
<gene>
    <name evidence="2" type="ORF">H9L12_07525</name>
</gene>
<feature type="compositionally biased region" description="Basic and acidic residues" evidence="1">
    <location>
        <begin position="30"/>
        <end position="39"/>
    </location>
</feature>
<protein>
    <submittedName>
        <fullName evidence="2">Uncharacterized protein</fullName>
    </submittedName>
</protein>
<reference evidence="2 3" key="1">
    <citation type="submission" date="2020-08" db="EMBL/GenBank/DDBJ databases">
        <title>Genome sequence of Sphingomonas rhizophila KACC 19189T.</title>
        <authorList>
            <person name="Hyun D.-W."/>
            <person name="Bae J.-W."/>
        </authorList>
    </citation>
    <scope>NUCLEOTIDE SEQUENCE [LARGE SCALE GENOMIC DNA]</scope>
    <source>
        <strain evidence="2 3">KACC 19189</strain>
    </source>
</reference>
<evidence type="ECO:0000256" key="1">
    <source>
        <dbReference type="SAM" id="MobiDB-lite"/>
    </source>
</evidence>
<dbReference type="RefSeq" id="WP_187541220.1">
    <property type="nucleotide sequence ID" value="NZ_CP060717.1"/>
</dbReference>
<accession>A0A7G9S8P5</accession>
<dbReference type="AlphaFoldDB" id="A0A7G9S8P5"/>
<keyword evidence="3" id="KW-1185">Reference proteome</keyword>